<dbReference type="GO" id="GO:0050518">
    <property type="term" value="F:2-C-methyl-D-erythritol 4-phosphate cytidylyltransferase activity"/>
    <property type="evidence" value="ECO:0007669"/>
    <property type="project" value="UniProtKB-EC"/>
</dbReference>
<dbReference type="CDD" id="cd02516">
    <property type="entry name" value="CDP-ME_synthetase"/>
    <property type="match status" value="1"/>
</dbReference>
<dbReference type="AlphaFoldDB" id="A0A381RAN7"/>
<name>A0A381RAN7_9ZZZZ</name>
<evidence type="ECO:0000313" key="7">
    <source>
        <dbReference type="EMBL" id="SUZ88274.1"/>
    </source>
</evidence>
<evidence type="ECO:0000256" key="4">
    <source>
        <dbReference type="ARBA" id="ARBA00022679"/>
    </source>
</evidence>
<evidence type="ECO:0000256" key="5">
    <source>
        <dbReference type="ARBA" id="ARBA00022695"/>
    </source>
</evidence>
<dbReference type="UniPathway" id="UPA00056">
    <property type="reaction ID" value="UER00093"/>
</dbReference>
<keyword evidence="5" id="KW-0548">Nucleotidyltransferase</keyword>
<dbReference type="GO" id="GO:0019288">
    <property type="term" value="P:isopentenyl diphosphate biosynthetic process, methylerythritol 4-phosphate pathway"/>
    <property type="evidence" value="ECO:0007669"/>
    <property type="project" value="UniProtKB-UniPathway"/>
</dbReference>
<protein>
    <recommendedName>
        <fullName evidence="3">2-C-methyl-D-erythritol 4-phosphate cytidylyltransferase</fullName>
        <ecNumber evidence="3">2.7.7.60</ecNumber>
    </recommendedName>
</protein>
<organism evidence="7">
    <name type="scientific">marine metagenome</name>
    <dbReference type="NCBI Taxonomy" id="408172"/>
    <lineage>
        <taxon>unclassified sequences</taxon>
        <taxon>metagenomes</taxon>
        <taxon>ecological metagenomes</taxon>
    </lineage>
</organism>
<dbReference type="InterPro" id="IPR029044">
    <property type="entry name" value="Nucleotide-diphossugar_trans"/>
</dbReference>
<feature type="non-terminal residue" evidence="7">
    <location>
        <position position="1"/>
    </location>
</feature>
<dbReference type="InterPro" id="IPR001228">
    <property type="entry name" value="IspD"/>
</dbReference>
<gene>
    <name evidence="7" type="ORF">METZ01_LOCUS41128</name>
</gene>
<dbReference type="NCBIfam" id="TIGR00453">
    <property type="entry name" value="ispD"/>
    <property type="match status" value="1"/>
</dbReference>
<dbReference type="InterPro" id="IPR050088">
    <property type="entry name" value="IspD/TarI_cytidylyltransf_bact"/>
</dbReference>
<dbReference type="InterPro" id="IPR034683">
    <property type="entry name" value="IspD/TarI"/>
</dbReference>
<comment type="similarity">
    <text evidence="2">Belongs to the IspD/TarI cytidylyltransferase family. IspD subfamily.</text>
</comment>
<dbReference type="InterPro" id="IPR018294">
    <property type="entry name" value="ISPD_synthase_CS"/>
</dbReference>
<dbReference type="PANTHER" id="PTHR32125">
    <property type="entry name" value="2-C-METHYL-D-ERYTHRITOL 4-PHOSPHATE CYTIDYLYLTRANSFERASE, CHLOROPLASTIC"/>
    <property type="match status" value="1"/>
</dbReference>
<accession>A0A381RAN7</accession>
<comment type="pathway">
    <text evidence="1">Isoprenoid biosynthesis; isopentenyl diphosphate biosynthesis via DXP pathway; isopentenyl diphosphate from 1-deoxy-D-xylulose 5-phosphate: step 2/6.</text>
</comment>
<proteinExistence type="inferred from homology"/>
<dbReference type="HAMAP" id="MF_00108">
    <property type="entry name" value="IspD"/>
    <property type="match status" value="1"/>
</dbReference>
<sequence>VDAVAVIVAAGQGTRMGEEHNKLLLPLGTSTILEFSLELFLKHTGIRKIFLTVASLDRSVFERIIPKEVVLVEGGKRRQDSVHNALLRVLQEKPVPEIVLVHDGARPFCSAELIDRILAAAIEHGSAIPVLPLVDTIRRVTKTKTEVVERSELFTVQTPQGFHTELLKDASMQALANNWTVTDDASLVEKRGGSVATVEGEPQNIKITTPADLERADWILSSKNKLS</sequence>
<dbReference type="FunFam" id="3.90.550.10:FF:000003">
    <property type="entry name" value="2-C-methyl-D-erythritol 4-phosphate cytidylyltransferase"/>
    <property type="match status" value="1"/>
</dbReference>
<dbReference type="PROSITE" id="PS01295">
    <property type="entry name" value="ISPD"/>
    <property type="match status" value="1"/>
</dbReference>
<evidence type="ECO:0000256" key="3">
    <source>
        <dbReference type="ARBA" id="ARBA00012526"/>
    </source>
</evidence>
<keyword evidence="6" id="KW-0414">Isoprene biosynthesis</keyword>
<dbReference type="EC" id="2.7.7.60" evidence="3"/>
<evidence type="ECO:0000256" key="1">
    <source>
        <dbReference type="ARBA" id="ARBA00004787"/>
    </source>
</evidence>
<evidence type="ECO:0000256" key="2">
    <source>
        <dbReference type="ARBA" id="ARBA00009789"/>
    </source>
</evidence>
<dbReference type="Gene3D" id="3.90.550.10">
    <property type="entry name" value="Spore Coat Polysaccharide Biosynthesis Protein SpsA, Chain A"/>
    <property type="match status" value="1"/>
</dbReference>
<evidence type="ECO:0000256" key="6">
    <source>
        <dbReference type="ARBA" id="ARBA00023229"/>
    </source>
</evidence>
<reference evidence="7" key="1">
    <citation type="submission" date="2018-05" db="EMBL/GenBank/DDBJ databases">
        <authorList>
            <person name="Lanie J.A."/>
            <person name="Ng W.-L."/>
            <person name="Kazmierczak K.M."/>
            <person name="Andrzejewski T.M."/>
            <person name="Davidsen T.M."/>
            <person name="Wayne K.J."/>
            <person name="Tettelin H."/>
            <person name="Glass J.I."/>
            <person name="Rusch D."/>
            <person name="Podicherti R."/>
            <person name="Tsui H.-C.T."/>
            <person name="Winkler M.E."/>
        </authorList>
    </citation>
    <scope>NUCLEOTIDE SEQUENCE</scope>
</reference>
<keyword evidence="4" id="KW-0808">Transferase</keyword>
<dbReference type="EMBL" id="UINC01001762">
    <property type="protein sequence ID" value="SUZ88274.1"/>
    <property type="molecule type" value="Genomic_DNA"/>
</dbReference>
<dbReference type="PANTHER" id="PTHR32125:SF4">
    <property type="entry name" value="2-C-METHYL-D-ERYTHRITOL 4-PHOSPHATE CYTIDYLYLTRANSFERASE, CHLOROPLASTIC"/>
    <property type="match status" value="1"/>
</dbReference>
<dbReference type="SUPFAM" id="SSF53448">
    <property type="entry name" value="Nucleotide-diphospho-sugar transferases"/>
    <property type="match status" value="1"/>
</dbReference>
<dbReference type="Pfam" id="PF01128">
    <property type="entry name" value="IspD"/>
    <property type="match status" value="1"/>
</dbReference>